<dbReference type="Gene3D" id="1.25.10.10">
    <property type="entry name" value="Leucine-rich Repeat Variant"/>
    <property type="match status" value="2"/>
</dbReference>
<dbReference type="GO" id="GO:0005737">
    <property type="term" value="C:cytoplasm"/>
    <property type="evidence" value="ECO:0007669"/>
    <property type="project" value="UniProtKB-SubCell"/>
</dbReference>
<dbReference type="Pfam" id="PF00514">
    <property type="entry name" value="Arm"/>
    <property type="match status" value="1"/>
</dbReference>
<evidence type="ECO:0000313" key="8">
    <source>
        <dbReference type="Proteomes" id="UP000193467"/>
    </source>
</evidence>
<dbReference type="SUPFAM" id="SSF48371">
    <property type="entry name" value="ARM repeat"/>
    <property type="match status" value="2"/>
</dbReference>
<comment type="caution">
    <text evidence="7">The sequence shown here is derived from an EMBL/GenBank/DDBJ whole genome shotgun (WGS) entry which is preliminary data.</text>
</comment>
<dbReference type="InterPro" id="IPR038739">
    <property type="entry name" value="ARMC8/Vid28"/>
</dbReference>
<sequence>MAIAFDCLLPLAPDLPPGDLLLLLTKLKNSLIGHNQRKFAALRSGGLDSLVAVLHTQPGATAEQSFALCTQAASILGALSLPSAEAVSALLSANAHSTLIHTLTRLLDPKLPSPLPLAQQHKLAETLLRALKSLYLDLSIVVGPRAWGTDLIGNGVDSTARKDVRLRWKEDGGKGKGKEEGMEGVEAELDLQAMADHAVEELFQTTEDYSATLSPSTSSPGHASTSKRRPAGILATLLKVLIESSHLNEVPSSAKAYGFSPASRLVMADMICTLLAGTVRLRSHRLAILGGEGSRDVIAALLRLVEQGNGKVQEAALNALSSLARDFRRLLVVAGPELGHQLYGPFIADLTTSTTPSLALAAATCRTVLFKTIQSTDAVPIAQVEPLVPILLHLIEKESSLRAQANFTLAYLMADSEELQTAAVKLKVLDTLRNVLEQPPRLAQPYATPASLEEFSRTAEGALLSIACICITSESFRHQVVSAKLLPLIVACLRHPATGVRAAACHCIRGLSRSVNVLRTSLVETGAADALFELLKDEEDTVVQITAAATVSNLVLEFSPMRQLLIDQGCIKRICRLVRSTDPSLKLEALFALKNASYQSNSTFKRGLMEDLSWSLLAELIEDSNDRIAEQAICILRNCMTTYGNDPPVSGLAESEMGEERVFSLVESCISSHHKPIVVHGLYTIANLATANESCRLAIASHTELLRIILAHFVSLFALASPAPADLRRTWLPRPVQYSTDADIRTGALWAIINQCWVDPKTSTRRRPREILDKLKALGVEERLQGMLQDANLDVRERVRDALKDLSGVYM</sequence>
<evidence type="ECO:0000256" key="5">
    <source>
        <dbReference type="ARBA" id="ARBA00023242"/>
    </source>
</evidence>
<gene>
    <name evidence="7" type="ORF">BCR35DRAFT_299559</name>
</gene>
<dbReference type="STRING" id="106004.A0A1Y2G5Y8"/>
<feature type="compositionally biased region" description="Polar residues" evidence="6">
    <location>
        <begin position="209"/>
        <end position="224"/>
    </location>
</feature>
<evidence type="ECO:0000256" key="4">
    <source>
        <dbReference type="ARBA" id="ARBA00022737"/>
    </source>
</evidence>
<evidence type="ECO:0000256" key="1">
    <source>
        <dbReference type="ARBA" id="ARBA00004123"/>
    </source>
</evidence>
<dbReference type="PANTHER" id="PTHR15651">
    <property type="entry name" value="ARMADILLO REPEAT-CONTAINING PROTEIN 8"/>
    <property type="match status" value="1"/>
</dbReference>
<reference evidence="7 8" key="1">
    <citation type="submission" date="2016-07" db="EMBL/GenBank/DDBJ databases">
        <title>Pervasive Adenine N6-methylation of Active Genes in Fungi.</title>
        <authorList>
            <consortium name="DOE Joint Genome Institute"/>
            <person name="Mondo S.J."/>
            <person name="Dannebaum R.O."/>
            <person name="Kuo R.C."/>
            <person name="Labutti K."/>
            <person name="Haridas S."/>
            <person name="Kuo A."/>
            <person name="Salamov A."/>
            <person name="Ahrendt S.R."/>
            <person name="Lipzen A."/>
            <person name="Sullivan W."/>
            <person name="Andreopoulos W.B."/>
            <person name="Clum A."/>
            <person name="Lindquist E."/>
            <person name="Daum C."/>
            <person name="Ramamoorthy G.K."/>
            <person name="Gryganskyi A."/>
            <person name="Culley D."/>
            <person name="Magnuson J.K."/>
            <person name="James T.Y."/>
            <person name="O'Malley M.A."/>
            <person name="Stajich J.E."/>
            <person name="Spatafora J.W."/>
            <person name="Visel A."/>
            <person name="Grigoriev I.V."/>
        </authorList>
    </citation>
    <scope>NUCLEOTIDE SEQUENCE [LARGE SCALE GENOMIC DNA]</scope>
    <source>
        <strain evidence="7 8">62-1032</strain>
    </source>
</reference>
<dbReference type="GO" id="GO:0005634">
    <property type="term" value="C:nucleus"/>
    <property type="evidence" value="ECO:0007669"/>
    <property type="project" value="UniProtKB-SubCell"/>
</dbReference>
<name>A0A1Y2G5Y8_9BASI</name>
<organism evidence="7 8">
    <name type="scientific">Leucosporidium creatinivorum</name>
    <dbReference type="NCBI Taxonomy" id="106004"/>
    <lineage>
        <taxon>Eukaryota</taxon>
        <taxon>Fungi</taxon>
        <taxon>Dikarya</taxon>
        <taxon>Basidiomycota</taxon>
        <taxon>Pucciniomycotina</taxon>
        <taxon>Microbotryomycetes</taxon>
        <taxon>Leucosporidiales</taxon>
        <taxon>Leucosporidium</taxon>
    </lineage>
</organism>
<evidence type="ECO:0000256" key="6">
    <source>
        <dbReference type="SAM" id="MobiDB-lite"/>
    </source>
</evidence>
<dbReference type="GO" id="GO:0043161">
    <property type="term" value="P:proteasome-mediated ubiquitin-dependent protein catabolic process"/>
    <property type="evidence" value="ECO:0007669"/>
    <property type="project" value="TreeGrafter"/>
</dbReference>
<evidence type="ECO:0000313" key="7">
    <source>
        <dbReference type="EMBL" id="ORY90921.1"/>
    </source>
</evidence>
<dbReference type="SMART" id="SM00185">
    <property type="entry name" value="ARM"/>
    <property type="match status" value="6"/>
</dbReference>
<keyword evidence="5" id="KW-0539">Nucleus</keyword>
<dbReference type="InParanoid" id="A0A1Y2G5Y8"/>
<dbReference type="GO" id="GO:0034657">
    <property type="term" value="C:GID complex"/>
    <property type="evidence" value="ECO:0007669"/>
    <property type="project" value="TreeGrafter"/>
</dbReference>
<dbReference type="PANTHER" id="PTHR15651:SF7">
    <property type="entry name" value="ARMADILLO REPEAT-CONTAINING PROTEIN 8"/>
    <property type="match status" value="1"/>
</dbReference>
<dbReference type="InterPro" id="IPR000225">
    <property type="entry name" value="Armadillo"/>
</dbReference>
<feature type="region of interest" description="Disordered" evidence="6">
    <location>
        <begin position="209"/>
        <end position="228"/>
    </location>
</feature>
<dbReference type="InterPro" id="IPR016024">
    <property type="entry name" value="ARM-type_fold"/>
</dbReference>
<dbReference type="EMBL" id="MCGR01000003">
    <property type="protein sequence ID" value="ORY90921.1"/>
    <property type="molecule type" value="Genomic_DNA"/>
</dbReference>
<keyword evidence="3" id="KW-0963">Cytoplasm</keyword>
<comment type="subcellular location">
    <subcellularLocation>
        <location evidence="2">Cytoplasm</location>
    </subcellularLocation>
    <subcellularLocation>
        <location evidence="1">Nucleus</location>
    </subcellularLocation>
</comment>
<dbReference type="OrthoDB" id="5559898at2759"/>
<proteinExistence type="predicted"/>
<evidence type="ECO:0000256" key="2">
    <source>
        <dbReference type="ARBA" id="ARBA00004496"/>
    </source>
</evidence>
<keyword evidence="8" id="KW-1185">Reference proteome</keyword>
<dbReference type="Proteomes" id="UP000193467">
    <property type="component" value="Unassembled WGS sequence"/>
</dbReference>
<evidence type="ECO:0000256" key="3">
    <source>
        <dbReference type="ARBA" id="ARBA00022490"/>
    </source>
</evidence>
<dbReference type="InterPro" id="IPR011989">
    <property type="entry name" value="ARM-like"/>
</dbReference>
<dbReference type="AlphaFoldDB" id="A0A1Y2G5Y8"/>
<accession>A0A1Y2G5Y8</accession>
<protein>
    <submittedName>
        <fullName evidence="7">Armadillo-type protein</fullName>
    </submittedName>
</protein>
<dbReference type="FunCoup" id="A0A1Y2G5Y8">
    <property type="interactions" value="232"/>
</dbReference>
<keyword evidence="4" id="KW-0677">Repeat</keyword>